<keyword evidence="6" id="KW-1185">Reference proteome</keyword>
<dbReference type="Gene3D" id="1.10.540.10">
    <property type="entry name" value="Acyl-CoA dehydrogenase/oxidase, N-terminal domain"/>
    <property type="match status" value="1"/>
</dbReference>
<comment type="caution">
    <text evidence="5">The sequence shown here is derived from an EMBL/GenBank/DDBJ whole genome shotgun (WGS) entry which is preliminary data.</text>
</comment>
<evidence type="ECO:0000259" key="3">
    <source>
        <dbReference type="Pfam" id="PF02771"/>
    </source>
</evidence>
<feature type="region of interest" description="Disordered" evidence="2">
    <location>
        <begin position="166"/>
        <end position="213"/>
    </location>
</feature>
<dbReference type="Gene3D" id="2.40.110.10">
    <property type="entry name" value="Butyryl-CoA Dehydrogenase, subunit A, domain 2"/>
    <property type="match status" value="1"/>
</dbReference>
<dbReference type="RefSeq" id="WP_012999278.1">
    <property type="nucleotide sequence ID" value="NZ_JADBGF010000001.1"/>
</dbReference>
<dbReference type="InterPro" id="IPR013786">
    <property type="entry name" value="AcylCoA_DH/ox_N"/>
</dbReference>
<dbReference type="InterPro" id="IPR013107">
    <property type="entry name" value="Acyl-CoA_DH_C"/>
</dbReference>
<sequence length="452" mass="47931">MTAQTPTRSIERSPAELVAHAAQLRELIRDQAEEAEGLGRYNQDVHKAFLEAGFYQLLTPRRYGGLEVDLRTFAKIVMEVGRGDPGTAWCLCLGQGHALTTAALWPEKAQDEVFNNASGYFRASHAFNPAGTAKRVPGGLLINANSRYQSGVPYATHATVSVVLVDEDGGPAGAPPGAPPGPPPGAPVGAPSGPPPGAPAGAPPMPHGDVPPSQMLQVLIPKEQFTIVENWGADAVLGMRASGSNSITVENQIVPEHYAITMSPDLLASTTSHGVKLHGNPMYLGAATGSFFQLELVVSVIGAARAALDEYERLARTRTTAYQGGGLRNKDPFYQRDFGAAKTKTDAATAIACYVADTITERSSEAIAGTITFTPDTDIELGCMLMQAGHLAAEAVDILFASAGTSASGRGQRMQRYLRDVWMYRTHIGAQYDPFVRRSGAGSLGDPQPFFL</sequence>
<dbReference type="InterPro" id="IPR046373">
    <property type="entry name" value="Acyl-CoA_Oxase/DH_mid-dom_sf"/>
</dbReference>
<dbReference type="GeneID" id="25123569"/>
<dbReference type="GeneID" id="86832250"/>
<evidence type="ECO:0000259" key="4">
    <source>
        <dbReference type="Pfam" id="PF08028"/>
    </source>
</evidence>
<dbReference type="InterPro" id="IPR036250">
    <property type="entry name" value="AcylCo_DH-like_C"/>
</dbReference>
<dbReference type="GO" id="GO:0050660">
    <property type="term" value="F:flavin adenine dinucleotide binding"/>
    <property type="evidence" value="ECO:0007669"/>
    <property type="project" value="InterPro"/>
</dbReference>
<dbReference type="Pfam" id="PF02771">
    <property type="entry name" value="Acyl-CoA_dh_N"/>
    <property type="match status" value="1"/>
</dbReference>
<dbReference type="OrthoDB" id="3404950at2"/>
<dbReference type="EMBL" id="JADBGF010000001">
    <property type="protein sequence ID" value="MBE1601645.1"/>
    <property type="molecule type" value="Genomic_DNA"/>
</dbReference>
<accession>A0A8I0PB71</accession>
<dbReference type="EC" id="1.14.14.12" evidence="5"/>
<gene>
    <name evidence="5" type="ORF">H4687_007774</name>
</gene>
<evidence type="ECO:0000256" key="1">
    <source>
        <dbReference type="ARBA" id="ARBA00023002"/>
    </source>
</evidence>
<dbReference type="Proteomes" id="UP000629287">
    <property type="component" value="Unassembled WGS sequence"/>
</dbReference>
<dbReference type="AlphaFoldDB" id="A0A8I0PB71"/>
<dbReference type="InterPro" id="IPR037069">
    <property type="entry name" value="AcylCoA_DH/ox_N_sf"/>
</dbReference>
<evidence type="ECO:0000313" key="5">
    <source>
        <dbReference type="EMBL" id="MBE1601645.1"/>
    </source>
</evidence>
<dbReference type="InterPro" id="IPR009100">
    <property type="entry name" value="AcylCoA_DH/oxidase_NM_dom_sf"/>
</dbReference>
<reference evidence="5 6" key="1">
    <citation type="submission" date="2020-10" db="EMBL/GenBank/DDBJ databases">
        <title>Sequencing the genomes of 1000 actinobacteria strains.</title>
        <authorList>
            <person name="Klenk H.-P."/>
        </authorList>
    </citation>
    <scope>NUCLEOTIDE SEQUENCE [LARGE SCALE GENOMIC DNA]</scope>
    <source>
        <strain evidence="5 6">DSM 41803</strain>
    </source>
</reference>
<feature type="domain" description="Acyl-CoA dehydrogenase/oxidase N-terminal" evidence="3">
    <location>
        <begin position="25"/>
        <end position="97"/>
    </location>
</feature>
<feature type="compositionally biased region" description="Pro residues" evidence="2">
    <location>
        <begin position="173"/>
        <end position="206"/>
    </location>
</feature>
<dbReference type="SUPFAM" id="SSF56645">
    <property type="entry name" value="Acyl-CoA dehydrogenase NM domain-like"/>
    <property type="match status" value="1"/>
</dbReference>
<dbReference type="GO" id="GO:0036383">
    <property type="term" value="F:3-hydroxy-9,10-secoandrosta-1,3,5(10)-triene-9,17-dione monooxygenase activity"/>
    <property type="evidence" value="ECO:0007669"/>
    <property type="project" value="UniProtKB-EC"/>
</dbReference>
<keyword evidence="1 5" id="KW-0560">Oxidoreductase</keyword>
<dbReference type="SUPFAM" id="SSF47203">
    <property type="entry name" value="Acyl-CoA dehydrogenase C-terminal domain-like"/>
    <property type="match status" value="1"/>
</dbReference>
<keyword evidence="5" id="KW-0503">Monooxygenase</keyword>
<dbReference type="GO" id="GO:0016627">
    <property type="term" value="F:oxidoreductase activity, acting on the CH-CH group of donors"/>
    <property type="evidence" value="ECO:0007669"/>
    <property type="project" value="InterPro"/>
</dbReference>
<feature type="domain" description="Acyl-CoA dehydrogenase C-terminal" evidence="4">
    <location>
        <begin position="298"/>
        <end position="431"/>
    </location>
</feature>
<name>A0A8I0PB71_9ACTN</name>
<proteinExistence type="predicted"/>
<evidence type="ECO:0000256" key="2">
    <source>
        <dbReference type="SAM" id="MobiDB-lite"/>
    </source>
</evidence>
<dbReference type="Pfam" id="PF08028">
    <property type="entry name" value="Acyl-CoA_dh_2"/>
    <property type="match status" value="1"/>
</dbReference>
<evidence type="ECO:0000313" key="6">
    <source>
        <dbReference type="Proteomes" id="UP000629287"/>
    </source>
</evidence>
<organism evidence="5 6">
    <name type="scientific">Streptomyces stelliscabiei</name>
    <dbReference type="NCBI Taxonomy" id="146820"/>
    <lineage>
        <taxon>Bacteria</taxon>
        <taxon>Bacillati</taxon>
        <taxon>Actinomycetota</taxon>
        <taxon>Actinomycetes</taxon>
        <taxon>Kitasatosporales</taxon>
        <taxon>Streptomycetaceae</taxon>
        <taxon>Streptomyces</taxon>
    </lineage>
</organism>
<protein>
    <submittedName>
        <fullName evidence="5">3-hydroxy-9,10-secoandrosta-1,3,5(10)-triene-9, 17-dione monooxygenase</fullName>
        <ecNumber evidence="5">1.14.14.12</ecNumber>
    </submittedName>
</protein>
<dbReference type="Gene3D" id="1.20.140.10">
    <property type="entry name" value="Butyryl-CoA Dehydrogenase, subunit A, domain 3"/>
    <property type="match status" value="1"/>
</dbReference>